<organism evidence="3 4">
    <name type="scientific">Centaurea solstitialis</name>
    <name type="common">yellow star-thistle</name>
    <dbReference type="NCBI Taxonomy" id="347529"/>
    <lineage>
        <taxon>Eukaryota</taxon>
        <taxon>Viridiplantae</taxon>
        <taxon>Streptophyta</taxon>
        <taxon>Embryophyta</taxon>
        <taxon>Tracheophyta</taxon>
        <taxon>Spermatophyta</taxon>
        <taxon>Magnoliopsida</taxon>
        <taxon>eudicotyledons</taxon>
        <taxon>Gunneridae</taxon>
        <taxon>Pentapetalae</taxon>
        <taxon>asterids</taxon>
        <taxon>campanulids</taxon>
        <taxon>Asterales</taxon>
        <taxon>Asteraceae</taxon>
        <taxon>Carduoideae</taxon>
        <taxon>Cardueae</taxon>
        <taxon>Centaureinae</taxon>
        <taxon>Centaurea</taxon>
    </lineage>
</organism>
<feature type="domain" description="Retroviral polymerase SH3-like" evidence="2">
    <location>
        <begin position="214"/>
        <end position="254"/>
    </location>
</feature>
<evidence type="ECO:0000259" key="1">
    <source>
        <dbReference type="Pfam" id="PF07727"/>
    </source>
</evidence>
<dbReference type="Pfam" id="PF07727">
    <property type="entry name" value="RVT_2"/>
    <property type="match status" value="1"/>
</dbReference>
<keyword evidence="4" id="KW-1185">Reference proteome</keyword>
<dbReference type="InterPro" id="IPR043502">
    <property type="entry name" value="DNA/RNA_pol_sf"/>
</dbReference>
<evidence type="ECO:0000259" key="2">
    <source>
        <dbReference type="Pfam" id="PF25597"/>
    </source>
</evidence>
<protein>
    <recommendedName>
        <fullName evidence="5">Reverse transcriptase Ty1/copia-type domain-containing protein</fullName>
    </recommendedName>
</protein>
<dbReference type="InterPro" id="IPR013103">
    <property type="entry name" value="RVT_2"/>
</dbReference>
<proteinExistence type="predicted"/>
<dbReference type="SUPFAM" id="SSF56672">
    <property type="entry name" value="DNA/RNA polymerases"/>
    <property type="match status" value="1"/>
</dbReference>
<evidence type="ECO:0008006" key="5">
    <source>
        <dbReference type="Google" id="ProtNLM"/>
    </source>
</evidence>
<gene>
    <name evidence="3" type="ORF">OSB04_002680</name>
</gene>
<dbReference type="CDD" id="cd09272">
    <property type="entry name" value="RNase_HI_RT_Ty1"/>
    <property type="match status" value="1"/>
</dbReference>
<dbReference type="EMBL" id="JARYMX010000001">
    <property type="protein sequence ID" value="KAJ9566714.1"/>
    <property type="molecule type" value="Genomic_DNA"/>
</dbReference>
<dbReference type="PANTHER" id="PTHR11439">
    <property type="entry name" value="GAG-POL-RELATED RETROTRANSPOSON"/>
    <property type="match status" value="1"/>
</dbReference>
<comment type="caution">
    <text evidence="3">The sequence shown here is derived from an EMBL/GenBank/DDBJ whole genome shotgun (WGS) entry which is preliminary data.</text>
</comment>
<dbReference type="Pfam" id="PF25597">
    <property type="entry name" value="SH3_retrovirus"/>
    <property type="match status" value="1"/>
</dbReference>
<sequence>MVRGLPPEFDVVGAYINQSSPSWETARNMLQLEQQSQTARQNQTHTALAALLRLINHHKTLHGSHPLQLLWQKCKQPWLRLPTIQPSRPPLASAPPFVSYSDYNPSDLAHTMQQVYLNSTDPSWYMNSGASTHLTSDLGKLSTSMSTSLVTSIFVGDGYGLPIHGTLRLEHYFLGIVRSMGDLYPFTTPTSSSALLVTSQDRWHGRLGHSGAPSHKLQPQSVKCVFLGYPENFWGYRCYDPSTSKVHLSRHVTLTRPRFPLLTPHTLPPPVTRLNLHTTSTPPISPIPTSVSAVRCMWLFHRKFKADGSLKRYKVCLVVNGKSQTVGIDCHKTFSPVVKPATRRTVLSLVVSQAWPIHQLDVKNAFLHGDLHESVFMHQPPGFVDNRFWSHVYRLGKSLYRLKQAPHAWYTRFASFITLWGFRSSICESSLFVYQHAHHRAYLLLYVNDIVLTASDPDLLRSIIAALSQEFSMTDLGALHHFLGITATRDEHGLFLSQASYTCDILQRASIASCKPSTTLVDTSTKLSATASEPLVDGTIYRTLAGALQYLTLMPIHLCYCTFLAIILCLGLQSVSPLSLAQVQRLNTVVLLMQFLKPLVSEKSPLKLHVPLRKVTIVYCDNVSAVFLSHNPVQHQRTKHVEIDIHFVREKVRLGQVRVLHIPSSLQYANILTKGLPRYLYQQFQSSLTVCPPRAQTAGEY</sequence>
<feature type="domain" description="Reverse transcriptase Ty1/copia-type" evidence="1">
    <location>
        <begin position="287"/>
        <end position="519"/>
    </location>
</feature>
<reference evidence="3" key="1">
    <citation type="submission" date="2023-03" db="EMBL/GenBank/DDBJ databases">
        <title>Chromosome-scale reference genome and RAD-based genetic map of yellow starthistle (Centaurea solstitialis) reveal putative structural variation and QTLs associated with invader traits.</title>
        <authorList>
            <person name="Reatini B."/>
            <person name="Cang F.A."/>
            <person name="Jiang Q."/>
            <person name="Mckibben M.T.W."/>
            <person name="Barker M.S."/>
            <person name="Rieseberg L.H."/>
            <person name="Dlugosch K.M."/>
        </authorList>
    </citation>
    <scope>NUCLEOTIDE SEQUENCE</scope>
    <source>
        <strain evidence="3">CAN-66</strain>
        <tissue evidence="3">Leaf</tissue>
    </source>
</reference>
<dbReference type="InterPro" id="IPR057670">
    <property type="entry name" value="SH3_retrovirus"/>
</dbReference>
<dbReference type="Proteomes" id="UP001172457">
    <property type="component" value="Chromosome 1"/>
</dbReference>
<accession>A0AA38TTT5</accession>
<evidence type="ECO:0000313" key="4">
    <source>
        <dbReference type="Proteomes" id="UP001172457"/>
    </source>
</evidence>
<dbReference type="AlphaFoldDB" id="A0AA38TTT5"/>
<dbReference type="PANTHER" id="PTHR11439:SF524">
    <property type="entry name" value="RNA-DIRECTED DNA POLYMERASE, PROTEIN KINASE RLK-PELLE-DLSV FAMILY"/>
    <property type="match status" value="1"/>
</dbReference>
<name>A0AA38TTT5_9ASTR</name>
<evidence type="ECO:0000313" key="3">
    <source>
        <dbReference type="EMBL" id="KAJ9566714.1"/>
    </source>
</evidence>